<dbReference type="EMBL" id="CADEAL010003909">
    <property type="protein sequence ID" value="CAB1446217.1"/>
    <property type="molecule type" value="Genomic_DNA"/>
</dbReference>
<feature type="region of interest" description="Disordered" evidence="1">
    <location>
        <begin position="1"/>
        <end position="77"/>
    </location>
</feature>
<feature type="compositionally biased region" description="Basic and acidic residues" evidence="1">
    <location>
        <begin position="1"/>
        <end position="10"/>
    </location>
</feature>
<evidence type="ECO:0000313" key="2">
    <source>
        <dbReference type="EMBL" id="CAB1446217.1"/>
    </source>
</evidence>
<proteinExistence type="predicted"/>
<evidence type="ECO:0000256" key="1">
    <source>
        <dbReference type="SAM" id="MobiDB-lite"/>
    </source>
</evidence>
<reference evidence="2" key="1">
    <citation type="submission" date="2020-03" db="EMBL/GenBank/DDBJ databases">
        <authorList>
            <person name="Weist P."/>
        </authorList>
    </citation>
    <scope>NUCLEOTIDE SEQUENCE</scope>
</reference>
<sequence>MRAELCRERSAVSLSSRAPPAEGERGSGVQLFSHPGGRKPPSAAGNSVNLSSSYPNKHLFNTSPKKDGRLPPSVLGS</sequence>
<protein>
    <submittedName>
        <fullName evidence="2">Uncharacterized protein</fullName>
    </submittedName>
</protein>
<accession>A0A9N7VB37</accession>
<comment type="caution">
    <text evidence="2">The sequence shown here is derived from an EMBL/GenBank/DDBJ whole genome shotgun (WGS) entry which is preliminary data.</text>
</comment>
<keyword evidence="3" id="KW-1185">Reference proteome</keyword>
<dbReference type="AlphaFoldDB" id="A0A9N7VB37"/>
<dbReference type="Proteomes" id="UP001153269">
    <property type="component" value="Unassembled WGS sequence"/>
</dbReference>
<name>A0A9N7VB37_PLEPL</name>
<organism evidence="2 3">
    <name type="scientific">Pleuronectes platessa</name>
    <name type="common">European plaice</name>
    <dbReference type="NCBI Taxonomy" id="8262"/>
    <lineage>
        <taxon>Eukaryota</taxon>
        <taxon>Metazoa</taxon>
        <taxon>Chordata</taxon>
        <taxon>Craniata</taxon>
        <taxon>Vertebrata</taxon>
        <taxon>Euteleostomi</taxon>
        <taxon>Actinopterygii</taxon>
        <taxon>Neopterygii</taxon>
        <taxon>Teleostei</taxon>
        <taxon>Neoteleostei</taxon>
        <taxon>Acanthomorphata</taxon>
        <taxon>Carangaria</taxon>
        <taxon>Pleuronectiformes</taxon>
        <taxon>Pleuronectoidei</taxon>
        <taxon>Pleuronectidae</taxon>
        <taxon>Pleuronectes</taxon>
    </lineage>
</organism>
<evidence type="ECO:0000313" key="3">
    <source>
        <dbReference type="Proteomes" id="UP001153269"/>
    </source>
</evidence>
<gene>
    <name evidence="2" type="ORF">PLEPLA_LOCUS33955</name>
</gene>
<feature type="compositionally biased region" description="Polar residues" evidence="1">
    <location>
        <begin position="44"/>
        <end position="63"/>
    </location>
</feature>